<dbReference type="InterPro" id="IPR023631">
    <property type="entry name" value="Amidase_dom"/>
</dbReference>
<dbReference type="PANTHER" id="PTHR11895">
    <property type="entry name" value="TRANSAMIDASE"/>
    <property type="match status" value="1"/>
</dbReference>
<dbReference type="PROSITE" id="PS00571">
    <property type="entry name" value="AMIDASES"/>
    <property type="match status" value="1"/>
</dbReference>
<evidence type="ECO:0000313" key="4">
    <source>
        <dbReference type="Proteomes" id="UP000192917"/>
    </source>
</evidence>
<dbReference type="Pfam" id="PF01425">
    <property type="entry name" value="Amidase"/>
    <property type="match status" value="1"/>
</dbReference>
<dbReference type="Gene3D" id="3.90.1300.10">
    <property type="entry name" value="Amidase signature (AS) domain"/>
    <property type="match status" value="1"/>
</dbReference>
<comment type="similarity">
    <text evidence="1">Belongs to the amidase family.</text>
</comment>
<accession>A0A1Y6C8C1</accession>
<reference evidence="3 4" key="1">
    <citation type="submission" date="2017-04" db="EMBL/GenBank/DDBJ databases">
        <authorList>
            <person name="Afonso C.L."/>
            <person name="Miller P.J."/>
            <person name="Scott M.A."/>
            <person name="Spackman E."/>
            <person name="Goraichik I."/>
            <person name="Dimitrov K.M."/>
            <person name="Suarez D.L."/>
            <person name="Swayne D.E."/>
        </authorList>
    </citation>
    <scope>NUCLEOTIDE SEQUENCE [LARGE SCALE GENOMIC DNA]</scope>
    <source>
        <strain evidence="3 4">USBA 355</strain>
    </source>
</reference>
<dbReference type="InterPro" id="IPR000120">
    <property type="entry name" value="Amidase"/>
</dbReference>
<dbReference type="Proteomes" id="UP000192917">
    <property type="component" value="Unassembled WGS sequence"/>
</dbReference>
<gene>
    <name evidence="3" type="ORF">SAMN05428998_117124</name>
</gene>
<keyword evidence="3" id="KW-0808">Transferase</keyword>
<dbReference type="EMBL" id="FWZX01000017">
    <property type="protein sequence ID" value="SMF48914.1"/>
    <property type="molecule type" value="Genomic_DNA"/>
</dbReference>
<proteinExistence type="inferred from homology"/>
<dbReference type="RefSeq" id="WP_085124349.1">
    <property type="nucleotide sequence ID" value="NZ_FWZX01000017.1"/>
</dbReference>
<dbReference type="STRING" id="560819.SAMN05428998_117124"/>
<evidence type="ECO:0000256" key="1">
    <source>
        <dbReference type="ARBA" id="ARBA00009199"/>
    </source>
</evidence>
<dbReference type="GO" id="GO:0016740">
    <property type="term" value="F:transferase activity"/>
    <property type="evidence" value="ECO:0007669"/>
    <property type="project" value="UniProtKB-KW"/>
</dbReference>
<dbReference type="InterPro" id="IPR020556">
    <property type="entry name" value="Amidase_CS"/>
</dbReference>
<organism evidence="3 4">
    <name type="scientific">Tistlia consotensis USBA 355</name>
    <dbReference type="NCBI Taxonomy" id="560819"/>
    <lineage>
        <taxon>Bacteria</taxon>
        <taxon>Pseudomonadati</taxon>
        <taxon>Pseudomonadota</taxon>
        <taxon>Alphaproteobacteria</taxon>
        <taxon>Rhodospirillales</taxon>
        <taxon>Rhodovibrionaceae</taxon>
        <taxon>Tistlia</taxon>
    </lineage>
</organism>
<evidence type="ECO:0000313" key="3">
    <source>
        <dbReference type="EMBL" id="SMF48914.1"/>
    </source>
</evidence>
<dbReference type="AlphaFoldDB" id="A0A1Y6C8C1"/>
<name>A0A1Y6C8C1_9PROT</name>
<protein>
    <submittedName>
        <fullName evidence="3">Amidase/aspartyl-tRNA(Asn)/glutamyl-tRNA(Gln) amidotransferase subunit A</fullName>
    </submittedName>
</protein>
<dbReference type="InterPro" id="IPR036928">
    <property type="entry name" value="AS_sf"/>
</dbReference>
<keyword evidence="4" id="KW-1185">Reference proteome</keyword>
<dbReference type="PANTHER" id="PTHR11895:SF7">
    <property type="entry name" value="GLUTAMYL-TRNA(GLN) AMIDOTRANSFERASE SUBUNIT A, MITOCHONDRIAL"/>
    <property type="match status" value="1"/>
</dbReference>
<feature type="domain" description="Amidase" evidence="2">
    <location>
        <begin position="27"/>
        <end position="451"/>
    </location>
</feature>
<evidence type="ECO:0000259" key="2">
    <source>
        <dbReference type="Pfam" id="PF01425"/>
    </source>
</evidence>
<dbReference type="SUPFAM" id="SSF75304">
    <property type="entry name" value="Amidase signature (AS) enzymes"/>
    <property type="match status" value="1"/>
</dbReference>
<sequence length="472" mass="50711">MSDLELAYASASELAARIRGRSVSAEEVVRNALARIEQVNGALNCFCFVYPDEALALAREADRRLAHGEAVGPLHGVPVAIKDFTPTKGKRTTRGSMALKDWVPDDDPVIVERLRGAGAIVVGKTTTPEFAYAGVTHSRLWGITRNPWDLARTPGGSSGGSGAAVAAGCVPLAEGTDMGGSVRIPASCCGIVGLKPSLGRIPMDILPSVFDDISHFGPLARTVDDAALFLEVTHGPDERDINSLPSRIADFGPVRRGVEGLRLAFSPDLGFYGIDPEVEAVTRRAVGLLRERGALVEEIELGWTRVLHDAWNDLWDVYLAAFAGQHLAGHRDEMDPELVRCMDAGFARDAVSIKRIEILRSEQWQSLRRLFERCDALLCPTSALPPPPVEAKESDVEGLDEAGRLRAVNLTTVFNLVAPCPVAAVPSGLTPAGLPASLQIVGRRHDDVGVLRIARALEEAVGWPDWRPTAVT</sequence>